<dbReference type="AlphaFoldDB" id="A0A2S9YIY0"/>
<comment type="caution">
    <text evidence="4">The sequence shown here is derived from an EMBL/GenBank/DDBJ whole genome shotgun (WGS) entry which is preliminary data.</text>
</comment>
<organism evidence="4 5">
    <name type="scientific">Enhygromyxa salina</name>
    <dbReference type="NCBI Taxonomy" id="215803"/>
    <lineage>
        <taxon>Bacteria</taxon>
        <taxon>Pseudomonadati</taxon>
        <taxon>Myxococcota</taxon>
        <taxon>Polyangia</taxon>
        <taxon>Nannocystales</taxon>
        <taxon>Nannocystaceae</taxon>
        <taxon>Enhygromyxa</taxon>
    </lineage>
</organism>
<dbReference type="PROSITE" id="PS50977">
    <property type="entry name" value="HTH_TETR_2"/>
    <property type="match status" value="1"/>
</dbReference>
<dbReference type="InterPro" id="IPR050109">
    <property type="entry name" value="HTH-type_TetR-like_transc_reg"/>
</dbReference>
<feature type="DNA-binding region" description="H-T-H motif" evidence="2">
    <location>
        <begin position="42"/>
        <end position="61"/>
    </location>
</feature>
<evidence type="ECO:0000313" key="4">
    <source>
        <dbReference type="EMBL" id="PRQ05065.1"/>
    </source>
</evidence>
<sequence length="211" mass="22940">MFHTLAYVLPHAKADRMASLTANDWALAALETLGVGGVAAVRVEVLARDLGVTKGSYYHHFKNRRAVLELAVQMWEDIATEQVIIQVNASSGDPRARLLRLARATFLESGRADAIESAIREWASADTDVAQVVARVDARRLGYVEDMLCEAGVGQPGLRAELFYRTLIGEFVWRRHGGPALSAEAIELLVGMALTDAEPVRGGDGSREIPC</sequence>
<dbReference type="PANTHER" id="PTHR30055:SF239">
    <property type="entry name" value="TRANSCRIPTIONAL REGULATORY PROTEIN"/>
    <property type="match status" value="1"/>
</dbReference>
<keyword evidence="1 2" id="KW-0238">DNA-binding</keyword>
<dbReference type="InterPro" id="IPR009057">
    <property type="entry name" value="Homeodomain-like_sf"/>
</dbReference>
<dbReference type="SUPFAM" id="SSF46689">
    <property type="entry name" value="Homeodomain-like"/>
    <property type="match status" value="1"/>
</dbReference>
<dbReference type="InterPro" id="IPR001647">
    <property type="entry name" value="HTH_TetR"/>
</dbReference>
<gene>
    <name evidence="4" type="ORF">ENSA7_48180</name>
</gene>
<dbReference type="PANTHER" id="PTHR30055">
    <property type="entry name" value="HTH-TYPE TRANSCRIPTIONAL REGULATOR RUTR"/>
    <property type="match status" value="1"/>
</dbReference>
<accession>A0A2S9YIY0</accession>
<dbReference type="Gene3D" id="1.10.357.10">
    <property type="entry name" value="Tetracycline Repressor, domain 2"/>
    <property type="match status" value="1"/>
</dbReference>
<proteinExistence type="predicted"/>
<dbReference type="GO" id="GO:0003700">
    <property type="term" value="F:DNA-binding transcription factor activity"/>
    <property type="evidence" value="ECO:0007669"/>
    <property type="project" value="TreeGrafter"/>
</dbReference>
<dbReference type="Proteomes" id="UP000238823">
    <property type="component" value="Unassembled WGS sequence"/>
</dbReference>
<evidence type="ECO:0000259" key="3">
    <source>
        <dbReference type="PROSITE" id="PS50977"/>
    </source>
</evidence>
<protein>
    <submittedName>
        <fullName evidence="4">Bacterial regulatory protein, tetR family</fullName>
    </submittedName>
</protein>
<feature type="domain" description="HTH tetR-type" evidence="3">
    <location>
        <begin position="19"/>
        <end position="79"/>
    </location>
</feature>
<evidence type="ECO:0000256" key="1">
    <source>
        <dbReference type="ARBA" id="ARBA00023125"/>
    </source>
</evidence>
<reference evidence="4 5" key="1">
    <citation type="submission" date="2018-03" db="EMBL/GenBank/DDBJ databases">
        <title>Draft Genome Sequences of the Obligatory Marine Myxobacteria Enhygromyxa salina SWB007.</title>
        <authorList>
            <person name="Poehlein A."/>
            <person name="Moghaddam J.A."/>
            <person name="Harms H."/>
            <person name="Alanjari M."/>
            <person name="Koenig G.M."/>
            <person name="Daniel R."/>
            <person name="Schaeberle T.F."/>
        </authorList>
    </citation>
    <scope>NUCLEOTIDE SEQUENCE [LARGE SCALE GENOMIC DNA]</scope>
    <source>
        <strain evidence="4 5">SWB007</strain>
    </source>
</reference>
<dbReference type="Pfam" id="PF00440">
    <property type="entry name" value="TetR_N"/>
    <property type="match status" value="1"/>
</dbReference>
<dbReference type="EMBL" id="PVNL01000098">
    <property type="protein sequence ID" value="PRQ05065.1"/>
    <property type="molecule type" value="Genomic_DNA"/>
</dbReference>
<evidence type="ECO:0000256" key="2">
    <source>
        <dbReference type="PROSITE-ProRule" id="PRU00335"/>
    </source>
</evidence>
<name>A0A2S9YIY0_9BACT</name>
<dbReference type="GO" id="GO:0000976">
    <property type="term" value="F:transcription cis-regulatory region binding"/>
    <property type="evidence" value="ECO:0007669"/>
    <property type="project" value="TreeGrafter"/>
</dbReference>
<evidence type="ECO:0000313" key="5">
    <source>
        <dbReference type="Proteomes" id="UP000238823"/>
    </source>
</evidence>